<comment type="caution">
    <text evidence="2">The sequence shown here is derived from an EMBL/GenBank/DDBJ whole genome shotgun (WGS) entry which is preliminary data.</text>
</comment>
<name>A0AAV0DPL2_9ASTE</name>
<feature type="compositionally biased region" description="Basic and acidic residues" evidence="1">
    <location>
        <begin position="109"/>
        <end position="122"/>
    </location>
</feature>
<protein>
    <submittedName>
        <fullName evidence="2">Uncharacterized protein</fullName>
    </submittedName>
</protein>
<reference evidence="2" key="1">
    <citation type="submission" date="2022-07" db="EMBL/GenBank/DDBJ databases">
        <authorList>
            <person name="Macas J."/>
            <person name="Novak P."/>
            <person name="Neumann P."/>
        </authorList>
    </citation>
    <scope>NUCLEOTIDE SEQUENCE</scope>
</reference>
<dbReference type="Proteomes" id="UP001152523">
    <property type="component" value="Unassembled WGS sequence"/>
</dbReference>
<evidence type="ECO:0000313" key="2">
    <source>
        <dbReference type="EMBL" id="CAH9106040.1"/>
    </source>
</evidence>
<dbReference type="AlphaFoldDB" id="A0AAV0DPL2"/>
<feature type="region of interest" description="Disordered" evidence="1">
    <location>
        <begin position="1"/>
        <end position="75"/>
    </location>
</feature>
<sequence length="147" mass="15909">MEPSKTYGGDEAEMEPSKTYGGDEAEIEPSKPYGGDEAEMEPSKTYGGDDELGLGWRWEDIFGPSPGNTPTAMEGFENATEPIMKGHEDMTAGATEGVQHTPVGDEGTADVKAHQDEEGHNNEEEDANEVVPEVGMKFESTEAVYEF</sequence>
<proteinExistence type="predicted"/>
<organism evidence="2 3">
    <name type="scientific">Cuscuta epithymum</name>
    <dbReference type="NCBI Taxonomy" id="186058"/>
    <lineage>
        <taxon>Eukaryota</taxon>
        <taxon>Viridiplantae</taxon>
        <taxon>Streptophyta</taxon>
        <taxon>Embryophyta</taxon>
        <taxon>Tracheophyta</taxon>
        <taxon>Spermatophyta</taxon>
        <taxon>Magnoliopsida</taxon>
        <taxon>eudicotyledons</taxon>
        <taxon>Gunneridae</taxon>
        <taxon>Pentapetalae</taxon>
        <taxon>asterids</taxon>
        <taxon>lamiids</taxon>
        <taxon>Solanales</taxon>
        <taxon>Convolvulaceae</taxon>
        <taxon>Cuscuteae</taxon>
        <taxon>Cuscuta</taxon>
        <taxon>Cuscuta subgen. Cuscuta</taxon>
    </lineage>
</organism>
<evidence type="ECO:0000256" key="1">
    <source>
        <dbReference type="SAM" id="MobiDB-lite"/>
    </source>
</evidence>
<gene>
    <name evidence="2" type="ORF">CEPIT_LOCUS17424</name>
</gene>
<feature type="region of interest" description="Disordered" evidence="1">
    <location>
        <begin position="92"/>
        <end position="147"/>
    </location>
</feature>
<evidence type="ECO:0000313" key="3">
    <source>
        <dbReference type="Proteomes" id="UP001152523"/>
    </source>
</evidence>
<dbReference type="EMBL" id="CAMAPF010000133">
    <property type="protein sequence ID" value="CAH9106040.1"/>
    <property type="molecule type" value="Genomic_DNA"/>
</dbReference>
<keyword evidence="3" id="KW-1185">Reference proteome</keyword>
<accession>A0AAV0DPL2</accession>